<dbReference type="InterPro" id="IPR002645">
    <property type="entry name" value="STAS_dom"/>
</dbReference>
<dbReference type="InterPro" id="IPR036513">
    <property type="entry name" value="STAS_dom_sf"/>
</dbReference>
<feature type="transmembrane region" description="Helical" evidence="7">
    <location>
        <begin position="480"/>
        <end position="512"/>
    </location>
</feature>
<evidence type="ECO:0000256" key="2">
    <source>
        <dbReference type="ARBA" id="ARBA00022448"/>
    </source>
</evidence>
<evidence type="ECO:0000256" key="4">
    <source>
        <dbReference type="ARBA" id="ARBA00022989"/>
    </source>
</evidence>
<evidence type="ECO:0000259" key="8">
    <source>
        <dbReference type="PROSITE" id="PS50801"/>
    </source>
</evidence>
<feature type="transmembrane region" description="Helical" evidence="7">
    <location>
        <begin position="294"/>
        <end position="315"/>
    </location>
</feature>
<dbReference type="Proteomes" id="UP000054498">
    <property type="component" value="Unassembled WGS sequence"/>
</dbReference>
<gene>
    <name evidence="9" type="ORF">MNEG_2367</name>
</gene>
<evidence type="ECO:0000313" key="9">
    <source>
        <dbReference type="EMBL" id="KIZ05591.1"/>
    </source>
</evidence>
<dbReference type="FunFam" id="3.30.750.24:FF:000002">
    <property type="entry name" value="Sulfate transporter 31"/>
    <property type="match status" value="1"/>
</dbReference>
<dbReference type="AlphaFoldDB" id="A0A0D2NLK9"/>
<dbReference type="InterPro" id="IPR001902">
    <property type="entry name" value="SLC26A/SulP_fam"/>
</dbReference>
<feature type="region of interest" description="Disordered" evidence="6">
    <location>
        <begin position="681"/>
        <end position="700"/>
    </location>
</feature>
<feature type="transmembrane region" description="Helical" evidence="7">
    <location>
        <begin position="451"/>
        <end position="473"/>
    </location>
</feature>
<name>A0A0D2NLK9_9CHLO</name>
<evidence type="ECO:0000256" key="7">
    <source>
        <dbReference type="SAM" id="Phobius"/>
    </source>
</evidence>
<dbReference type="PROSITE" id="PS01130">
    <property type="entry name" value="SLC26A"/>
    <property type="match status" value="1"/>
</dbReference>
<feature type="transmembrane region" description="Helical" evidence="7">
    <location>
        <begin position="266"/>
        <end position="287"/>
    </location>
</feature>
<evidence type="ECO:0000256" key="3">
    <source>
        <dbReference type="ARBA" id="ARBA00022692"/>
    </source>
</evidence>
<dbReference type="Pfam" id="PF01740">
    <property type="entry name" value="STAS"/>
    <property type="match status" value="1"/>
</dbReference>
<feature type="domain" description="STAS" evidence="8">
    <location>
        <begin position="536"/>
        <end position="659"/>
    </location>
</feature>
<evidence type="ECO:0000313" key="10">
    <source>
        <dbReference type="Proteomes" id="UP000054498"/>
    </source>
</evidence>
<dbReference type="Gene3D" id="3.30.750.24">
    <property type="entry name" value="STAS domain"/>
    <property type="match status" value="1"/>
</dbReference>
<keyword evidence="3 7" id="KW-0812">Transmembrane</keyword>
<proteinExistence type="predicted"/>
<feature type="transmembrane region" description="Helical" evidence="7">
    <location>
        <begin position="191"/>
        <end position="208"/>
    </location>
</feature>
<feature type="transmembrane region" description="Helical" evidence="7">
    <location>
        <begin position="112"/>
        <end position="137"/>
    </location>
</feature>
<sequence length="700" mass="76458">MVDLPGFPRERATVTADKSGLSRSGSAPFPHPDARDTRLSPVDEWSDLVDNFKRRTKIAKESAGKLSWFDKLAIVLPFLGWLRTYKIKEYLVWDVLAGVTVGFMVVPQGMSYAILAGVPPVYGLYGAFVPVLVYSLFGSSKQLGTGPVAVTSLLIANGVQNMVEYSSWLDPSVPPLSPLWASIQETYNTKVIQLAFVVSLMYTAVGLLRMGWLIRFLSHAVITGFTSGAAFIIASSQVKYILGYSVPRKDTLQENIKVLYDNRADFVWQEFTMGILMIVWLVALRFIGKWKPKLFLLGALGPISACIIGIIVVVGGGKNVSKLIKIVGTIPAGMPPFTANKWLPIEDAPSLLRLAGLVMVVDLLESTSIARALARKNGYRLQYNREIIGLGLANFAGAMFSCYTTTGSFSRSAVNNASGAKTQLAGFITSIVVMFVLLFLTPVFSKLPYNVIGAIIIVGVCQLIEFGVAYHLFKTHVRDFIVWLVAFIGTAFLGVELGLGISIGLALLIVIFETAFPHMAVLGQVNNSSVYRSIEQYADAKVVPGIVIVRLDAPVYFANASYFQDKLEDYEEEGLEVAKANGLEKLNYVILELSPVTKIDATGVAFLEEQLRDYNKRDIQLVLSNPNDDVLRTLQRAGFIANLGRQWVYVCVQDAVTACAKLQSMEGGGSVEHVEPVRKYSRTPAASVASDSPKAAKTVE</sequence>
<dbReference type="SUPFAM" id="SSF52091">
    <property type="entry name" value="SpoIIaa-like"/>
    <property type="match status" value="1"/>
</dbReference>
<dbReference type="STRING" id="145388.A0A0D2NLK9"/>
<keyword evidence="10" id="KW-1185">Reference proteome</keyword>
<dbReference type="GO" id="GO:0008271">
    <property type="term" value="F:secondary active sulfate transmembrane transporter activity"/>
    <property type="evidence" value="ECO:0007669"/>
    <property type="project" value="InterPro"/>
</dbReference>
<keyword evidence="4 7" id="KW-1133">Transmembrane helix</keyword>
<dbReference type="InterPro" id="IPR011547">
    <property type="entry name" value="SLC26A/SulP_dom"/>
</dbReference>
<dbReference type="Pfam" id="PF00916">
    <property type="entry name" value="Sulfate_transp"/>
    <property type="match status" value="1"/>
</dbReference>
<feature type="transmembrane region" description="Helical" evidence="7">
    <location>
        <begin position="424"/>
        <end position="445"/>
    </location>
</feature>
<feature type="transmembrane region" description="Helical" evidence="7">
    <location>
        <begin position="90"/>
        <end position="106"/>
    </location>
</feature>
<feature type="region of interest" description="Disordered" evidence="6">
    <location>
        <begin position="1"/>
        <end position="37"/>
    </location>
</feature>
<dbReference type="CDD" id="cd07042">
    <property type="entry name" value="STAS_SulP_like_sulfate_transporter"/>
    <property type="match status" value="1"/>
</dbReference>
<organism evidence="9 10">
    <name type="scientific">Monoraphidium neglectum</name>
    <dbReference type="NCBI Taxonomy" id="145388"/>
    <lineage>
        <taxon>Eukaryota</taxon>
        <taxon>Viridiplantae</taxon>
        <taxon>Chlorophyta</taxon>
        <taxon>core chlorophytes</taxon>
        <taxon>Chlorophyceae</taxon>
        <taxon>CS clade</taxon>
        <taxon>Sphaeropleales</taxon>
        <taxon>Selenastraceae</taxon>
        <taxon>Monoraphidium</taxon>
    </lineage>
</organism>
<keyword evidence="2" id="KW-0813">Transport</keyword>
<dbReference type="KEGG" id="mng:MNEG_2367"/>
<feature type="transmembrane region" description="Helical" evidence="7">
    <location>
        <begin position="220"/>
        <end position="246"/>
    </location>
</feature>
<reference evidence="9 10" key="1">
    <citation type="journal article" date="2013" name="BMC Genomics">
        <title>Reconstruction of the lipid metabolism for the microalga Monoraphidium neglectum from its genome sequence reveals characteristics suitable for biofuel production.</title>
        <authorList>
            <person name="Bogen C."/>
            <person name="Al-Dilaimi A."/>
            <person name="Albersmeier A."/>
            <person name="Wichmann J."/>
            <person name="Grundmann M."/>
            <person name="Rupp O."/>
            <person name="Lauersen K.J."/>
            <person name="Blifernez-Klassen O."/>
            <person name="Kalinowski J."/>
            <person name="Goesmann A."/>
            <person name="Mussgnug J.H."/>
            <person name="Kruse O."/>
        </authorList>
    </citation>
    <scope>NUCLEOTIDE SEQUENCE [LARGE SCALE GENOMIC DNA]</scope>
    <source>
        <strain evidence="9 10">SAG 48.87</strain>
    </source>
</reference>
<keyword evidence="5 7" id="KW-0472">Membrane</keyword>
<dbReference type="RefSeq" id="XP_013904610.1">
    <property type="nucleotide sequence ID" value="XM_014049156.1"/>
</dbReference>
<dbReference type="PANTHER" id="PTHR11814">
    <property type="entry name" value="SULFATE TRANSPORTER"/>
    <property type="match status" value="1"/>
</dbReference>
<dbReference type="GeneID" id="25735245"/>
<dbReference type="NCBIfam" id="TIGR00815">
    <property type="entry name" value="sulP"/>
    <property type="match status" value="1"/>
</dbReference>
<accession>A0A0D2NLK9</accession>
<evidence type="ECO:0000256" key="1">
    <source>
        <dbReference type="ARBA" id="ARBA00004141"/>
    </source>
</evidence>
<evidence type="ECO:0000256" key="6">
    <source>
        <dbReference type="SAM" id="MobiDB-lite"/>
    </source>
</evidence>
<comment type="subcellular location">
    <subcellularLocation>
        <location evidence="1">Membrane</location>
        <topology evidence="1">Multi-pass membrane protein</topology>
    </subcellularLocation>
</comment>
<dbReference type="OrthoDB" id="540766at2759"/>
<dbReference type="GO" id="GO:0016020">
    <property type="term" value="C:membrane"/>
    <property type="evidence" value="ECO:0007669"/>
    <property type="project" value="UniProtKB-SubCell"/>
</dbReference>
<dbReference type="InterPro" id="IPR018045">
    <property type="entry name" value="S04_transporter_CS"/>
</dbReference>
<evidence type="ECO:0000256" key="5">
    <source>
        <dbReference type="ARBA" id="ARBA00023136"/>
    </source>
</evidence>
<dbReference type="EMBL" id="KK100485">
    <property type="protein sequence ID" value="KIZ05591.1"/>
    <property type="molecule type" value="Genomic_DNA"/>
</dbReference>
<protein>
    <submittedName>
        <fullName evidence="9">Sulfate transmembrane transporter</fullName>
    </submittedName>
</protein>
<dbReference type="PROSITE" id="PS50801">
    <property type="entry name" value="STAS"/>
    <property type="match status" value="1"/>
</dbReference>